<keyword evidence="2" id="KW-0812">Transmembrane</keyword>
<dbReference type="OrthoDB" id="2384193at2759"/>
<dbReference type="EMBL" id="ML213512">
    <property type="protein sequence ID" value="TFK50744.1"/>
    <property type="molecule type" value="Genomic_DNA"/>
</dbReference>
<evidence type="ECO:0000256" key="2">
    <source>
        <dbReference type="SAM" id="Phobius"/>
    </source>
</evidence>
<feature type="transmembrane region" description="Helical" evidence="2">
    <location>
        <begin position="264"/>
        <end position="285"/>
    </location>
</feature>
<dbReference type="Proteomes" id="UP000305948">
    <property type="component" value="Unassembled WGS sequence"/>
</dbReference>
<gene>
    <name evidence="3" type="ORF">OE88DRAFT_1645045</name>
</gene>
<keyword evidence="2" id="KW-1133">Transmembrane helix</keyword>
<dbReference type="STRING" id="5364.A0A5C3MZI7"/>
<evidence type="ECO:0000256" key="1">
    <source>
        <dbReference type="SAM" id="MobiDB-lite"/>
    </source>
</evidence>
<proteinExistence type="predicted"/>
<feature type="transmembrane region" description="Helical" evidence="2">
    <location>
        <begin position="50"/>
        <end position="72"/>
    </location>
</feature>
<protein>
    <submittedName>
        <fullName evidence="3">Uncharacterized protein</fullName>
    </submittedName>
</protein>
<dbReference type="AlphaFoldDB" id="A0A5C3MZI7"/>
<accession>A0A5C3MZI7</accession>
<sequence>MSGGSPTAYLLWAALAVLFQVFLILHLWSYDKFKCVRWNSGRQPGAFKRVMTYCYLGTLPALVVFGVAMTDLKFKEGYMVYREGRLRSIEEISSLTRYPAIMPKPYELWSPGHRHWLLPLFFVFSGAWALEIVTHLEELSFWVFLLRQGPARRDWFSSAEFRIWYLARKNLETCQAWIFLAGSCASTATTVAFIYVLWMFPGFLLHVKSQGAEIDVVVRLATFYQLNLIRVCFRFIFTLPLLILAIDGVQGAHPILMSPFGSDILLMLAAIGCFVSSAITLLIFFPRSLVKEEDYAPPQGSLHATSPKTAEALSHRCPRCRSRAFNTGPPPSEARSPAPSTTGSYFPFPNPEPYSPGSEIMLDAPSMYHSRTRDKRRDREDDVGVDAQTLDLGLHRVITQPPPSYRRHSSVILAISRRPSQQELQASQSNLHPYVTTFTSPIDLPDVDVPNDGLPRAI</sequence>
<keyword evidence="4" id="KW-1185">Reference proteome</keyword>
<organism evidence="3 4">
    <name type="scientific">Heliocybe sulcata</name>
    <dbReference type="NCBI Taxonomy" id="5364"/>
    <lineage>
        <taxon>Eukaryota</taxon>
        <taxon>Fungi</taxon>
        <taxon>Dikarya</taxon>
        <taxon>Basidiomycota</taxon>
        <taxon>Agaricomycotina</taxon>
        <taxon>Agaricomycetes</taxon>
        <taxon>Gloeophyllales</taxon>
        <taxon>Gloeophyllaceae</taxon>
        <taxon>Heliocybe</taxon>
    </lineage>
</organism>
<feature type="transmembrane region" description="Helical" evidence="2">
    <location>
        <begin position="9"/>
        <end position="30"/>
    </location>
</feature>
<feature type="transmembrane region" description="Helical" evidence="2">
    <location>
        <begin position="176"/>
        <end position="200"/>
    </location>
</feature>
<keyword evidence="2" id="KW-0472">Membrane</keyword>
<reference evidence="3 4" key="1">
    <citation type="journal article" date="2019" name="Nat. Ecol. Evol.">
        <title>Megaphylogeny resolves global patterns of mushroom evolution.</title>
        <authorList>
            <person name="Varga T."/>
            <person name="Krizsan K."/>
            <person name="Foldi C."/>
            <person name="Dima B."/>
            <person name="Sanchez-Garcia M."/>
            <person name="Sanchez-Ramirez S."/>
            <person name="Szollosi G.J."/>
            <person name="Szarkandi J.G."/>
            <person name="Papp V."/>
            <person name="Albert L."/>
            <person name="Andreopoulos W."/>
            <person name="Angelini C."/>
            <person name="Antonin V."/>
            <person name="Barry K.W."/>
            <person name="Bougher N.L."/>
            <person name="Buchanan P."/>
            <person name="Buyck B."/>
            <person name="Bense V."/>
            <person name="Catcheside P."/>
            <person name="Chovatia M."/>
            <person name="Cooper J."/>
            <person name="Damon W."/>
            <person name="Desjardin D."/>
            <person name="Finy P."/>
            <person name="Geml J."/>
            <person name="Haridas S."/>
            <person name="Hughes K."/>
            <person name="Justo A."/>
            <person name="Karasinski D."/>
            <person name="Kautmanova I."/>
            <person name="Kiss B."/>
            <person name="Kocsube S."/>
            <person name="Kotiranta H."/>
            <person name="LaButti K.M."/>
            <person name="Lechner B.E."/>
            <person name="Liimatainen K."/>
            <person name="Lipzen A."/>
            <person name="Lukacs Z."/>
            <person name="Mihaltcheva S."/>
            <person name="Morgado L.N."/>
            <person name="Niskanen T."/>
            <person name="Noordeloos M.E."/>
            <person name="Ohm R.A."/>
            <person name="Ortiz-Santana B."/>
            <person name="Ovrebo C."/>
            <person name="Racz N."/>
            <person name="Riley R."/>
            <person name="Savchenko A."/>
            <person name="Shiryaev A."/>
            <person name="Soop K."/>
            <person name="Spirin V."/>
            <person name="Szebenyi C."/>
            <person name="Tomsovsky M."/>
            <person name="Tulloss R.E."/>
            <person name="Uehling J."/>
            <person name="Grigoriev I.V."/>
            <person name="Vagvolgyi C."/>
            <person name="Papp T."/>
            <person name="Martin F.M."/>
            <person name="Miettinen O."/>
            <person name="Hibbett D.S."/>
            <person name="Nagy L.G."/>
        </authorList>
    </citation>
    <scope>NUCLEOTIDE SEQUENCE [LARGE SCALE GENOMIC DNA]</scope>
    <source>
        <strain evidence="3 4">OMC1185</strain>
    </source>
</reference>
<feature type="region of interest" description="Disordered" evidence="1">
    <location>
        <begin position="321"/>
        <end position="350"/>
    </location>
</feature>
<evidence type="ECO:0000313" key="4">
    <source>
        <dbReference type="Proteomes" id="UP000305948"/>
    </source>
</evidence>
<feature type="transmembrane region" description="Helical" evidence="2">
    <location>
        <begin position="231"/>
        <end position="252"/>
    </location>
</feature>
<name>A0A5C3MZI7_9AGAM</name>
<evidence type="ECO:0000313" key="3">
    <source>
        <dbReference type="EMBL" id="TFK50744.1"/>
    </source>
</evidence>